<protein>
    <submittedName>
        <fullName evidence="2">Uncharacterized protein</fullName>
    </submittedName>
</protein>
<dbReference type="EMBL" id="SRLO01000577">
    <property type="protein sequence ID" value="TNN51587.1"/>
    <property type="molecule type" value="Genomic_DNA"/>
</dbReference>
<evidence type="ECO:0000256" key="1">
    <source>
        <dbReference type="SAM" id="MobiDB-lite"/>
    </source>
</evidence>
<feature type="region of interest" description="Disordered" evidence="1">
    <location>
        <begin position="1"/>
        <end position="68"/>
    </location>
</feature>
<reference evidence="2 3" key="1">
    <citation type="submission" date="2019-03" db="EMBL/GenBank/DDBJ databases">
        <title>First draft genome of Liparis tanakae, snailfish: a comprehensive survey of snailfish specific genes.</title>
        <authorList>
            <person name="Kim W."/>
            <person name="Song I."/>
            <person name="Jeong J.-H."/>
            <person name="Kim D."/>
            <person name="Kim S."/>
            <person name="Ryu S."/>
            <person name="Song J.Y."/>
            <person name="Lee S.K."/>
        </authorList>
    </citation>
    <scope>NUCLEOTIDE SEQUENCE [LARGE SCALE GENOMIC DNA]</scope>
    <source>
        <tissue evidence="2">Muscle</tissue>
    </source>
</reference>
<gene>
    <name evidence="2" type="ORF">EYF80_038226</name>
</gene>
<accession>A0A4Z2GDE1</accession>
<evidence type="ECO:0000313" key="2">
    <source>
        <dbReference type="EMBL" id="TNN51587.1"/>
    </source>
</evidence>
<name>A0A4Z2GDE1_9TELE</name>
<keyword evidence="3" id="KW-1185">Reference proteome</keyword>
<feature type="compositionally biased region" description="Basic and acidic residues" evidence="1">
    <location>
        <begin position="32"/>
        <end position="44"/>
    </location>
</feature>
<comment type="caution">
    <text evidence="2">The sequence shown here is derived from an EMBL/GenBank/DDBJ whole genome shotgun (WGS) entry which is preliminary data.</text>
</comment>
<sequence>MKAPLDEERLHRPATAPRDGELKSKLGKQHNRKCEARSGEDSKLKQTGSRCRGKFRDTENTVPGHGYT</sequence>
<organism evidence="2 3">
    <name type="scientific">Liparis tanakae</name>
    <name type="common">Tanaka's snailfish</name>
    <dbReference type="NCBI Taxonomy" id="230148"/>
    <lineage>
        <taxon>Eukaryota</taxon>
        <taxon>Metazoa</taxon>
        <taxon>Chordata</taxon>
        <taxon>Craniata</taxon>
        <taxon>Vertebrata</taxon>
        <taxon>Euteleostomi</taxon>
        <taxon>Actinopterygii</taxon>
        <taxon>Neopterygii</taxon>
        <taxon>Teleostei</taxon>
        <taxon>Neoteleostei</taxon>
        <taxon>Acanthomorphata</taxon>
        <taxon>Eupercaria</taxon>
        <taxon>Perciformes</taxon>
        <taxon>Cottioidei</taxon>
        <taxon>Cottales</taxon>
        <taxon>Liparidae</taxon>
        <taxon>Liparis</taxon>
    </lineage>
</organism>
<dbReference type="AlphaFoldDB" id="A0A4Z2GDE1"/>
<feature type="compositionally biased region" description="Basic and acidic residues" evidence="1">
    <location>
        <begin position="1"/>
        <end position="11"/>
    </location>
</feature>
<dbReference type="Proteomes" id="UP000314294">
    <property type="component" value="Unassembled WGS sequence"/>
</dbReference>
<evidence type="ECO:0000313" key="3">
    <source>
        <dbReference type="Proteomes" id="UP000314294"/>
    </source>
</evidence>
<proteinExistence type="predicted"/>